<keyword evidence="7" id="KW-0915">Sodium</keyword>
<feature type="transmembrane region" description="Helical" evidence="12">
    <location>
        <begin position="51"/>
        <end position="71"/>
    </location>
</feature>
<dbReference type="NCBIfam" id="TIGR00813">
    <property type="entry name" value="sss"/>
    <property type="match status" value="1"/>
</dbReference>
<evidence type="ECO:0000256" key="11">
    <source>
        <dbReference type="RuleBase" id="RU362091"/>
    </source>
</evidence>
<evidence type="ECO:0000256" key="3">
    <source>
        <dbReference type="ARBA" id="ARBA00022448"/>
    </source>
</evidence>
<feature type="transmembrane region" description="Helical" evidence="12">
    <location>
        <begin position="410"/>
        <end position="431"/>
    </location>
</feature>
<evidence type="ECO:0000256" key="10">
    <source>
        <dbReference type="ARBA" id="ARBA00023201"/>
    </source>
</evidence>
<keyword evidence="10" id="KW-0739">Sodium transport</keyword>
<dbReference type="Gene3D" id="1.20.1730.10">
    <property type="entry name" value="Sodium/glucose cotransporter"/>
    <property type="match status" value="1"/>
</dbReference>
<evidence type="ECO:0000313" key="14">
    <source>
        <dbReference type="Proteomes" id="UP000242188"/>
    </source>
</evidence>
<keyword evidence="8" id="KW-0406">Ion transport</keyword>
<evidence type="ECO:0000313" key="13">
    <source>
        <dbReference type="EMBL" id="OWF37095.1"/>
    </source>
</evidence>
<feature type="transmembrane region" description="Helical" evidence="12">
    <location>
        <begin position="12"/>
        <end position="31"/>
    </location>
</feature>
<dbReference type="AlphaFoldDB" id="A0A210PKT7"/>
<dbReference type="InterPro" id="IPR038377">
    <property type="entry name" value="Na/Glc_symporter_sf"/>
</dbReference>
<accession>A0A210PKT7</accession>
<feature type="transmembrane region" description="Helical" evidence="12">
    <location>
        <begin position="83"/>
        <end position="107"/>
    </location>
</feature>
<feature type="transmembrane region" description="Helical" evidence="12">
    <location>
        <begin position="160"/>
        <end position="179"/>
    </location>
</feature>
<comment type="subcellular location">
    <subcellularLocation>
        <location evidence="1">Cell membrane</location>
        <topology evidence="1">Multi-pass membrane protein</topology>
    </subcellularLocation>
</comment>
<evidence type="ECO:0000256" key="1">
    <source>
        <dbReference type="ARBA" id="ARBA00004651"/>
    </source>
</evidence>
<keyword evidence="4" id="KW-1003">Cell membrane</keyword>
<gene>
    <name evidence="13" type="ORF">KP79_PYT09785</name>
</gene>
<evidence type="ECO:0000256" key="4">
    <source>
        <dbReference type="ARBA" id="ARBA00022475"/>
    </source>
</evidence>
<protein>
    <submittedName>
        <fullName evidence="13">Sodium-coupled monocarboxylate transporter 1</fullName>
    </submittedName>
</protein>
<feature type="transmembrane region" description="Helical" evidence="12">
    <location>
        <begin position="383"/>
        <end position="404"/>
    </location>
</feature>
<keyword evidence="5 12" id="KW-0812">Transmembrane</keyword>
<dbReference type="GO" id="GO:0005886">
    <property type="term" value="C:plasma membrane"/>
    <property type="evidence" value="ECO:0007669"/>
    <property type="project" value="UniProtKB-SubCell"/>
</dbReference>
<keyword evidence="6 12" id="KW-1133">Transmembrane helix</keyword>
<dbReference type="PANTHER" id="PTHR42985">
    <property type="entry name" value="SODIUM-COUPLED MONOCARBOXYLATE TRANSPORTER"/>
    <property type="match status" value="1"/>
</dbReference>
<evidence type="ECO:0000256" key="9">
    <source>
        <dbReference type="ARBA" id="ARBA00023136"/>
    </source>
</evidence>
<keyword evidence="3" id="KW-0813">Transport</keyword>
<dbReference type="GO" id="GO:0015293">
    <property type="term" value="F:symporter activity"/>
    <property type="evidence" value="ECO:0007669"/>
    <property type="project" value="TreeGrafter"/>
</dbReference>
<evidence type="ECO:0000256" key="12">
    <source>
        <dbReference type="SAM" id="Phobius"/>
    </source>
</evidence>
<organism evidence="13 14">
    <name type="scientific">Mizuhopecten yessoensis</name>
    <name type="common">Japanese scallop</name>
    <name type="synonym">Patinopecten yessoensis</name>
    <dbReference type="NCBI Taxonomy" id="6573"/>
    <lineage>
        <taxon>Eukaryota</taxon>
        <taxon>Metazoa</taxon>
        <taxon>Spiralia</taxon>
        <taxon>Lophotrochozoa</taxon>
        <taxon>Mollusca</taxon>
        <taxon>Bivalvia</taxon>
        <taxon>Autobranchia</taxon>
        <taxon>Pteriomorphia</taxon>
        <taxon>Pectinida</taxon>
        <taxon>Pectinoidea</taxon>
        <taxon>Pectinidae</taxon>
        <taxon>Mizuhopecten</taxon>
    </lineage>
</organism>
<feature type="transmembrane region" description="Helical" evidence="12">
    <location>
        <begin position="279"/>
        <end position="304"/>
    </location>
</feature>
<feature type="transmembrane region" description="Helical" evidence="12">
    <location>
        <begin position="240"/>
        <end position="258"/>
    </location>
</feature>
<name>A0A210PKT7_MIZYE</name>
<feature type="transmembrane region" description="Helical" evidence="12">
    <location>
        <begin position="534"/>
        <end position="558"/>
    </location>
</feature>
<dbReference type="InterPro" id="IPR051163">
    <property type="entry name" value="Sodium:Solute_Symporter_SSF"/>
</dbReference>
<dbReference type="OrthoDB" id="6132759at2759"/>
<comment type="caution">
    <text evidence="13">The sequence shown here is derived from an EMBL/GenBank/DDBJ whole genome shotgun (WGS) entry which is preliminary data.</text>
</comment>
<evidence type="ECO:0000256" key="6">
    <source>
        <dbReference type="ARBA" id="ARBA00022989"/>
    </source>
</evidence>
<dbReference type="Pfam" id="PF00474">
    <property type="entry name" value="SSF"/>
    <property type="match status" value="1"/>
</dbReference>
<dbReference type="PANTHER" id="PTHR42985:SF40">
    <property type="entry name" value="LD47995P-RELATED"/>
    <property type="match status" value="1"/>
</dbReference>
<feature type="transmembrane region" description="Helical" evidence="12">
    <location>
        <begin position="191"/>
        <end position="211"/>
    </location>
</feature>
<keyword evidence="9 12" id="KW-0472">Membrane</keyword>
<evidence type="ECO:0000256" key="7">
    <source>
        <dbReference type="ARBA" id="ARBA00023053"/>
    </source>
</evidence>
<evidence type="ECO:0000256" key="2">
    <source>
        <dbReference type="ARBA" id="ARBA00006434"/>
    </source>
</evidence>
<feature type="transmembrane region" description="Helical" evidence="12">
    <location>
        <begin position="438"/>
        <end position="459"/>
    </location>
</feature>
<feature type="transmembrane region" description="Helical" evidence="12">
    <location>
        <begin position="127"/>
        <end position="148"/>
    </location>
</feature>
<dbReference type="InterPro" id="IPR001734">
    <property type="entry name" value="Na/solute_symporter"/>
</dbReference>
<dbReference type="Proteomes" id="UP000242188">
    <property type="component" value="Unassembled WGS sequence"/>
</dbReference>
<sequence length="617" mass="67680">MKFQPLPSPHLADYVVIGVFLFICMGIGVFYGYRTDKQKTLESYLFGNRKLLMVPVSMSLFVTFASAISLMGIPAEIYVYGTMYMYTVIGFLLSVWIAGVTVVPMLYELKLTSTYEYLQLRFRSRGVRILGTLIGMLQTMAYMGVTLYAPALALQTVAGFPLWLSVVVIGAIGTFYTSIGGIKSVVWTDVFQFIMLFIGLTAALVKGVMLVGTEGELKLQLEAGNRLQFDEISPDPRVRHTVWGCGFGLIFTWLPSWCSQASIQRISSLRSKNAAQNAFFLLLPIIVFYNIVLAFKGTLMYTYYRMMNCGPFEAGFVSSMNQMTPYFVFDVLRSLPGMSGVYVSCLFSGSLSTLSSGLNALAANTAEDILPRYIRSARISLAMIAKLTVIVYGVIAIGIAYTLQNVPGPITQLALAIFGACGGPMAGLFFLGGLFPSANWIGALVGSLSAIVINMWVVLGGQLFGSAPARLEPITTQGCYPNDTLTSYPMWNSTISTEPMWNSTVSAILTTVNVVNGAAGIDETSIFPLYNLSYMWYGFLGFTVTIVVGLLVSCATGFDRGNVVDRSLIFPCFRNFWGLEVDRLSMVETYQVTLIPKKISQTEHIPKQAIVSQQAFN</sequence>
<reference evidence="13 14" key="1">
    <citation type="journal article" date="2017" name="Nat. Ecol. Evol.">
        <title>Scallop genome provides insights into evolution of bilaterian karyotype and development.</title>
        <authorList>
            <person name="Wang S."/>
            <person name="Zhang J."/>
            <person name="Jiao W."/>
            <person name="Li J."/>
            <person name="Xun X."/>
            <person name="Sun Y."/>
            <person name="Guo X."/>
            <person name="Huan P."/>
            <person name="Dong B."/>
            <person name="Zhang L."/>
            <person name="Hu X."/>
            <person name="Sun X."/>
            <person name="Wang J."/>
            <person name="Zhao C."/>
            <person name="Wang Y."/>
            <person name="Wang D."/>
            <person name="Huang X."/>
            <person name="Wang R."/>
            <person name="Lv J."/>
            <person name="Li Y."/>
            <person name="Zhang Z."/>
            <person name="Liu B."/>
            <person name="Lu W."/>
            <person name="Hui Y."/>
            <person name="Liang J."/>
            <person name="Zhou Z."/>
            <person name="Hou R."/>
            <person name="Li X."/>
            <person name="Liu Y."/>
            <person name="Li H."/>
            <person name="Ning X."/>
            <person name="Lin Y."/>
            <person name="Zhao L."/>
            <person name="Xing Q."/>
            <person name="Dou J."/>
            <person name="Li Y."/>
            <person name="Mao J."/>
            <person name="Guo H."/>
            <person name="Dou H."/>
            <person name="Li T."/>
            <person name="Mu C."/>
            <person name="Jiang W."/>
            <person name="Fu Q."/>
            <person name="Fu X."/>
            <person name="Miao Y."/>
            <person name="Liu J."/>
            <person name="Yu Q."/>
            <person name="Li R."/>
            <person name="Liao H."/>
            <person name="Li X."/>
            <person name="Kong Y."/>
            <person name="Jiang Z."/>
            <person name="Chourrout D."/>
            <person name="Li R."/>
            <person name="Bao Z."/>
        </authorList>
    </citation>
    <scope>NUCLEOTIDE SEQUENCE [LARGE SCALE GENOMIC DNA]</scope>
    <source>
        <strain evidence="13 14">PY_sf001</strain>
    </source>
</reference>
<evidence type="ECO:0000256" key="5">
    <source>
        <dbReference type="ARBA" id="ARBA00022692"/>
    </source>
</evidence>
<dbReference type="EMBL" id="NEDP02005595">
    <property type="protein sequence ID" value="OWF37095.1"/>
    <property type="molecule type" value="Genomic_DNA"/>
</dbReference>
<dbReference type="PROSITE" id="PS50283">
    <property type="entry name" value="NA_SOLUT_SYMP_3"/>
    <property type="match status" value="1"/>
</dbReference>
<comment type="similarity">
    <text evidence="2 11">Belongs to the sodium:solute symporter (SSF) (TC 2.A.21) family.</text>
</comment>
<dbReference type="GO" id="GO:0006814">
    <property type="term" value="P:sodium ion transport"/>
    <property type="evidence" value="ECO:0007669"/>
    <property type="project" value="UniProtKB-KW"/>
</dbReference>
<proteinExistence type="inferred from homology"/>
<evidence type="ECO:0000256" key="8">
    <source>
        <dbReference type="ARBA" id="ARBA00023065"/>
    </source>
</evidence>
<keyword evidence="14" id="KW-1185">Reference proteome</keyword>
<feature type="transmembrane region" description="Helical" evidence="12">
    <location>
        <begin position="341"/>
        <end position="362"/>
    </location>
</feature>